<keyword evidence="6" id="KW-0067">ATP-binding</keyword>
<dbReference type="NCBIfam" id="TIGR00657">
    <property type="entry name" value="asp_kinases"/>
    <property type="match status" value="1"/>
</dbReference>
<gene>
    <name evidence="10" type="ORF">J0A67_18245</name>
</gene>
<dbReference type="SUPFAM" id="SSF53633">
    <property type="entry name" value="Carbamate kinase-like"/>
    <property type="match status" value="1"/>
</dbReference>
<dbReference type="Proteomes" id="UP000664698">
    <property type="component" value="Unassembled WGS sequence"/>
</dbReference>
<dbReference type="InterPro" id="IPR001048">
    <property type="entry name" value="Asp/Glu/Uridylate_kinase"/>
</dbReference>
<comment type="similarity">
    <text evidence="2 7">Belongs to the aspartokinase family.</text>
</comment>
<sequence length="422" mass="47395">MAKTLVYKFGGASVKDSIAVKNLTEILRNRLRKDMVIVVSAMGKTTNALESILSRKLAKEDFSQNSSTLKAFHLEICEGLFSAGHPIFAQVQNLFLQLENKLELDLSRENYDEFYDSIVGFGELVSSRIVAEYLCSQDLLVVWKDAREVVKTNSDFRFAKIDWEETKKSCSSQWKPLLGNFPILTQGFIGSDPKGKPTTLGREGSDFTAAILATSLGASSVTIWKDVPGVLNADPKIFSDTRKFDELGYREAAEMTYFGASVIHPKTIKPLANVDIPLFVKSFLDPEAPGTKIHGAAIPHEVPTIVLKKEQILVSFKVTDFTFIEELHIHRVYERLQALKLRVNMLQLSAISISIVIDAQLFKLDQLLEKLKSEFEIRYNEGLELLTILHPAQEGISAYLEGYEVLLEQASRNTFQAVRRKI</sequence>
<reference evidence="10 11" key="1">
    <citation type="submission" date="2021-03" db="EMBL/GenBank/DDBJ databases">
        <title>novel species isolated from a fishpond in China.</title>
        <authorList>
            <person name="Lu H."/>
            <person name="Cai Z."/>
        </authorList>
    </citation>
    <scope>NUCLEOTIDE SEQUENCE [LARGE SCALE GENOMIC DNA]</scope>
    <source>
        <strain evidence="10 11">JCM 31546</strain>
    </source>
</reference>
<dbReference type="RefSeq" id="WP_206570832.1">
    <property type="nucleotide sequence ID" value="NZ_JAFKCW010000004.1"/>
</dbReference>
<dbReference type="Pfam" id="PF00696">
    <property type="entry name" value="AA_kinase"/>
    <property type="match status" value="1"/>
</dbReference>
<dbReference type="PANTHER" id="PTHR21499">
    <property type="entry name" value="ASPARTATE KINASE"/>
    <property type="match status" value="1"/>
</dbReference>
<name>A0ABS3BU56_9BACT</name>
<dbReference type="InterPro" id="IPR001341">
    <property type="entry name" value="Asp_kinase"/>
</dbReference>
<evidence type="ECO:0000256" key="2">
    <source>
        <dbReference type="ARBA" id="ARBA00010122"/>
    </source>
</evidence>
<keyword evidence="8" id="KW-0028">Amino-acid biosynthesis</keyword>
<dbReference type="Gene3D" id="3.40.1160.10">
    <property type="entry name" value="Acetylglutamate kinase-like"/>
    <property type="match status" value="1"/>
</dbReference>
<dbReference type="InterPro" id="IPR036393">
    <property type="entry name" value="AceGlu_kinase-like_sf"/>
</dbReference>
<evidence type="ECO:0000256" key="5">
    <source>
        <dbReference type="ARBA" id="ARBA00022777"/>
    </source>
</evidence>
<organism evidence="10 11">
    <name type="scientific">Algoriphagus aestuariicola</name>
    <dbReference type="NCBI Taxonomy" id="1852016"/>
    <lineage>
        <taxon>Bacteria</taxon>
        <taxon>Pseudomonadati</taxon>
        <taxon>Bacteroidota</taxon>
        <taxon>Cytophagia</taxon>
        <taxon>Cytophagales</taxon>
        <taxon>Cyclobacteriaceae</taxon>
        <taxon>Algoriphagus</taxon>
    </lineage>
</organism>
<evidence type="ECO:0000259" key="9">
    <source>
        <dbReference type="Pfam" id="PF00696"/>
    </source>
</evidence>
<evidence type="ECO:0000313" key="10">
    <source>
        <dbReference type="EMBL" id="MBN7802824.1"/>
    </source>
</evidence>
<keyword evidence="11" id="KW-1185">Reference proteome</keyword>
<dbReference type="GO" id="GO:0004072">
    <property type="term" value="F:aspartate kinase activity"/>
    <property type="evidence" value="ECO:0007669"/>
    <property type="project" value="UniProtKB-EC"/>
</dbReference>
<keyword evidence="5 7" id="KW-0418">Kinase</keyword>
<evidence type="ECO:0000256" key="8">
    <source>
        <dbReference type="RuleBase" id="RU004249"/>
    </source>
</evidence>
<comment type="caution">
    <text evidence="10">The sequence shown here is derived from an EMBL/GenBank/DDBJ whole genome shotgun (WGS) entry which is preliminary data.</text>
</comment>
<dbReference type="Gene3D" id="1.20.120.1320">
    <property type="entry name" value="Aspartokinase, catalytic domain"/>
    <property type="match status" value="1"/>
</dbReference>
<comment type="pathway">
    <text evidence="8">Amino-acid biosynthesis; L-threonine biosynthesis; L-threonine from L-aspartate: step 1/5.</text>
</comment>
<evidence type="ECO:0000256" key="4">
    <source>
        <dbReference type="ARBA" id="ARBA00022741"/>
    </source>
</evidence>
<protein>
    <recommendedName>
        <fullName evidence="7">Aspartokinase</fullName>
        <ecNumber evidence="7">2.7.2.4</ecNumber>
    </recommendedName>
</protein>
<dbReference type="PANTHER" id="PTHR21499:SF59">
    <property type="entry name" value="ASPARTOKINASE"/>
    <property type="match status" value="1"/>
</dbReference>
<evidence type="ECO:0000256" key="6">
    <source>
        <dbReference type="ARBA" id="ARBA00022840"/>
    </source>
</evidence>
<evidence type="ECO:0000256" key="7">
    <source>
        <dbReference type="RuleBase" id="RU003448"/>
    </source>
</evidence>
<comment type="pathway">
    <text evidence="8">Amino-acid biosynthesis; L-methionine biosynthesis via de novo pathway; L-homoserine from L-aspartate: step 1/3.</text>
</comment>
<accession>A0ABS3BU56</accession>
<proteinExistence type="inferred from homology"/>
<evidence type="ECO:0000256" key="3">
    <source>
        <dbReference type="ARBA" id="ARBA00022679"/>
    </source>
</evidence>
<dbReference type="InterPro" id="IPR042199">
    <property type="entry name" value="AsparK_Bifunc_asparK/hSer_DH"/>
</dbReference>
<keyword evidence="3 7" id="KW-0808">Transferase</keyword>
<dbReference type="EC" id="2.7.2.4" evidence="7"/>
<feature type="domain" description="Aspartate/glutamate/uridylate kinase" evidence="9">
    <location>
        <begin position="3"/>
        <end position="282"/>
    </location>
</feature>
<comment type="pathway">
    <text evidence="1 8">Amino-acid biosynthesis; L-lysine biosynthesis via DAP pathway; (S)-tetrahydrodipicolinate from L-aspartate: step 1/4.</text>
</comment>
<keyword evidence="4" id="KW-0547">Nucleotide-binding</keyword>
<evidence type="ECO:0000256" key="1">
    <source>
        <dbReference type="ARBA" id="ARBA00004766"/>
    </source>
</evidence>
<dbReference type="EMBL" id="JAFKCW010000004">
    <property type="protein sequence ID" value="MBN7802824.1"/>
    <property type="molecule type" value="Genomic_DNA"/>
</dbReference>
<evidence type="ECO:0000313" key="11">
    <source>
        <dbReference type="Proteomes" id="UP000664698"/>
    </source>
</evidence>
<comment type="catalytic activity">
    <reaction evidence="7">
        <text>L-aspartate + ATP = 4-phospho-L-aspartate + ADP</text>
        <dbReference type="Rhea" id="RHEA:23776"/>
        <dbReference type="ChEBI" id="CHEBI:29991"/>
        <dbReference type="ChEBI" id="CHEBI:30616"/>
        <dbReference type="ChEBI" id="CHEBI:57535"/>
        <dbReference type="ChEBI" id="CHEBI:456216"/>
        <dbReference type="EC" id="2.7.2.4"/>
    </reaction>
</comment>